<dbReference type="PANTHER" id="PTHR33678">
    <property type="entry name" value="BLL1576 PROTEIN"/>
    <property type="match status" value="1"/>
</dbReference>
<feature type="compositionally biased region" description="Basic residues" evidence="1">
    <location>
        <begin position="120"/>
        <end position="132"/>
    </location>
</feature>
<dbReference type="Proteomes" id="UP000191980">
    <property type="component" value="Unassembled WGS sequence"/>
</dbReference>
<feature type="domain" description="Transposase IS66 central" evidence="2">
    <location>
        <begin position="400"/>
        <end position="527"/>
    </location>
</feature>
<accession>A0A1V8M3Z7</accession>
<comment type="caution">
    <text evidence="3">The sequence shown here is derived from an EMBL/GenBank/DDBJ whole genome shotgun (WGS) entry which is preliminary data.</text>
</comment>
<gene>
    <name evidence="3" type="ORF">AU255_13540</name>
</gene>
<dbReference type="InterPro" id="IPR052344">
    <property type="entry name" value="Transposase-related"/>
</dbReference>
<sequence length="574" mass="64997">MRITARIDDSYEQKLQAIQQATHLNTTDIMKLLIIHGKILKSCFTIYSMNSPKPELPEINKEDRTPLVDVLLEMLAWQQKQIDELAQEILKLKGETTKPKIKPSTMDKEGAPGSDDSSSKRKKGPRRSKKGNLKIDETQIIQPDEIPEGSRFKGYQDRVIQDITFQTHNIRYRLAEYITPEGLTILGQLPEDIQGGSFGKSLIAFILYQYHHQHVTQPLLLEQIRDLGVDISSGKLSYILTEDLDDFHAEKDELLKTGLSVSKYIHTDDTGARHKGQNGYCTHIGNDFFAWFSSTESKSRINFLNCLSQGKTTLYTLNTGAIEYMAQNKLSVVILATLENISVCINTAPDWCEWLDQQGIVKPRHRKIVTEGALMGGLLDQGISSDFSIISDDAGQFNVFDHALCWIHAERVINRLIPLNDSHTKAVDDARDQLWSIYHDLKAYKLNPVTEQASSIRQRFQVLCSTKTGYETLNQALGRMGKNQHELLRVLDKPYLPLHNNLSERDIRDYVKKRKISGSTRSDAGRKARDTFASLKKTCRKHGMSFWGYLKSRLLKLEGIPPLSEVIRAAAASG</sequence>
<proteinExistence type="predicted"/>
<dbReference type="Pfam" id="PF03050">
    <property type="entry name" value="DDE_Tnp_IS66"/>
    <property type="match status" value="1"/>
</dbReference>
<dbReference type="AlphaFoldDB" id="A0A1V8M3Z7"/>
<evidence type="ECO:0000313" key="3">
    <source>
        <dbReference type="EMBL" id="OQK16123.1"/>
    </source>
</evidence>
<protein>
    <recommendedName>
        <fullName evidence="2">Transposase IS66 central domain-containing protein</fullName>
    </recommendedName>
</protein>
<feature type="region of interest" description="Disordered" evidence="1">
    <location>
        <begin position="96"/>
        <end position="136"/>
    </location>
</feature>
<evidence type="ECO:0000259" key="2">
    <source>
        <dbReference type="Pfam" id="PF03050"/>
    </source>
</evidence>
<reference evidence="3 4" key="1">
    <citation type="submission" date="2015-12" db="EMBL/GenBank/DDBJ databases">
        <authorList>
            <person name="Shamseldin A."/>
            <person name="Moawad H."/>
            <person name="Abd El-Rahim W.M."/>
            <person name="Sadowsky M.J."/>
        </authorList>
    </citation>
    <scope>NUCLEOTIDE SEQUENCE [LARGE SCALE GENOMIC DNA]</scope>
    <source>
        <strain evidence="3 4">WF1</strain>
    </source>
</reference>
<evidence type="ECO:0000256" key="1">
    <source>
        <dbReference type="SAM" id="MobiDB-lite"/>
    </source>
</evidence>
<keyword evidence="4" id="KW-1185">Reference proteome</keyword>
<dbReference type="PANTHER" id="PTHR33678:SF2">
    <property type="match status" value="1"/>
</dbReference>
<evidence type="ECO:0000313" key="4">
    <source>
        <dbReference type="Proteomes" id="UP000191980"/>
    </source>
</evidence>
<organism evidence="3 4">
    <name type="scientific">Methyloprofundus sedimenti</name>
    <dbReference type="NCBI Taxonomy" id="1420851"/>
    <lineage>
        <taxon>Bacteria</taxon>
        <taxon>Pseudomonadati</taxon>
        <taxon>Pseudomonadota</taxon>
        <taxon>Gammaproteobacteria</taxon>
        <taxon>Methylococcales</taxon>
        <taxon>Methylococcaceae</taxon>
        <taxon>Methyloprofundus</taxon>
    </lineage>
</organism>
<dbReference type="STRING" id="1420851.AU255_13540"/>
<name>A0A1V8M3Z7_9GAMM</name>
<dbReference type="EMBL" id="LPUF01000002">
    <property type="protein sequence ID" value="OQK16123.1"/>
    <property type="molecule type" value="Genomic_DNA"/>
</dbReference>
<dbReference type="InterPro" id="IPR004291">
    <property type="entry name" value="Transposase_IS66_central"/>
</dbReference>